<protein>
    <submittedName>
        <fullName evidence="1">Uncharacterized protein</fullName>
    </submittedName>
</protein>
<evidence type="ECO:0000313" key="1">
    <source>
        <dbReference type="EMBL" id="CAF4676338.1"/>
    </source>
</evidence>
<feature type="non-terminal residue" evidence="1">
    <location>
        <position position="1"/>
    </location>
</feature>
<dbReference type="Proteomes" id="UP000681722">
    <property type="component" value="Unassembled WGS sequence"/>
</dbReference>
<sequence length="138" mass="15655">PPARNEDPVQLVINVAYEMGIEIDYDSIETAHRIPAKQKKLGALKYPPVLIARFHSRPIRRQVLSSKGALSQLHAQHTFSKVKISEDLSRHNLEIFPTARAKLDKGERHRIYSSNGRVFYYADAGKRIHLNSVNSIDA</sequence>
<gene>
    <name evidence="1" type="ORF">SRO942_LOCUS50976</name>
</gene>
<feature type="non-terminal residue" evidence="1">
    <location>
        <position position="138"/>
    </location>
</feature>
<reference evidence="1" key="1">
    <citation type="submission" date="2021-02" db="EMBL/GenBank/DDBJ databases">
        <authorList>
            <person name="Nowell W R."/>
        </authorList>
    </citation>
    <scope>NUCLEOTIDE SEQUENCE</scope>
</reference>
<organism evidence="1 2">
    <name type="scientific">Didymodactylos carnosus</name>
    <dbReference type="NCBI Taxonomy" id="1234261"/>
    <lineage>
        <taxon>Eukaryota</taxon>
        <taxon>Metazoa</taxon>
        <taxon>Spiralia</taxon>
        <taxon>Gnathifera</taxon>
        <taxon>Rotifera</taxon>
        <taxon>Eurotatoria</taxon>
        <taxon>Bdelloidea</taxon>
        <taxon>Philodinida</taxon>
        <taxon>Philodinidae</taxon>
        <taxon>Didymodactylos</taxon>
    </lineage>
</organism>
<proteinExistence type="predicted"/>
<dbReference type="AlphaFoldDB" id="A0A8S3AEL0"/>
<name>A0A8S3AEL0_9BILA</name>
<comment type="caution">
    <text evidence="1">The sequence shown here is derived from an EMBL/GenBank/DDBJ whole genome shotgun (WGS) entry which is preliminary data.</text>
</comment>
<accession>A0A8S3AEL0</accession>
<evidence type="ECO:0000313" key="2">
    <source>
        <dbReference type="Proteomes" id="UP000681722"/>
    </source>
</evidence>
<dbReference type="EMBL" id="CAJOBC010152168">
    <property type="protein sequence ID" value="CAF4676338.1"/>
    <property type="molecule type" value="Genomic_DNA"/>
</dbReference>